<evidence type="ECO:0000256" key="1">
    <source>
        <dbReference type="SAM" id="Phobius"/>
    </source>
</evidence>
<keyword evidence="1" id="KW-1133">Transmembrane helix</keyword>
<organism evidence="2 3">
    <name type="scientific">Bacillus phage BPS13</name>
    <dbReference type="NCBI Taxonomy" id="1136731"/>
    <lineage>
        <taxon>Viruses</taxon>
        <taxon>Duplodnaviria</taxon>
        <taxon>Heunggongvirae</taxon>
        <taxon>Uroviricota</taxon>
        <taxon>Caudoviricetes</taxon>
        <taxon>Herelleviridae</taxon>
        <taxon>Bastillevirinae</taxon>
        <taxon>Wphvirus</taxon>
        <taxon>Wphvirus BPS13</taxon>
    </lineage>
</organism>
<dbReference type="EMBL" id="JN654439">
    <property type="protein sequence ID" value="AEZ50245.1"/>
    <property type="molecule type" value="Genomic_DNA"/>
</dbReference>
<protein>
    <submittedName>
        <fullName evidence="2">Uncharacterized protein</fullName>
    </submittedName>
</protein>
<dbReference type="RefSeq" id="YP_006907625.1">
    <property type="nucleotide sequence ID" value="NC_018857.1"/>
</dbReference>
<evidence type="ECO:0000313" key="2">
    <source>
        <dbReference type="EMBL" id="AEZ50245.1"/>
    </source>
</evidence>
<gene>
    <name evidence="2" type="ORF">BPS13_0066</name>
</gene>
<keyword evidence="1" id="KW-0812">Transmembrane</keyword>
<dbReference type="KEGG" id="vg:13828029"/>
<feature type="transmembrane region" description="Helical" evidence="1">
    <location>
        <begin position="25"/>
        <end position="47"/>
    </location>
</feature>
<proteinExistence type="predicted"/>
<evidence type="ECO:0000313" key="3">
    <source>
        <dbReference type="Proteomes" id="UP000006287"/>
    </source>
</evidence>
<sequence>MCMSRNITSGCYIQRGSARSDTGDVLMITLYIISTLIVMGWGVKVIWDMCEDVITDPDPPSDAQVVYIIVMVVLISFMEIGLSGLLAMFWSMW</sequence>
<name>J9PUU1_9CAUD</name>
<keyword evidence="1" id="KW-0472">Membrane</keyword>
<dbReference type="Proteomes" id="UP000006287">
    <property type="component" value="Segment"/>
</dbReference>
<dbReference type="GeneID" id="13828029"/>
<feature type="transmembrane region" description="Helical" evidence="1">
    <location>
        <begin position="67"/>
        <end position="90"/>
    </location>
</feature>
<keyword evidence="3" id="KW-1185">Reference proteome</keyword>
<reference evidence="2 3" key="1">
    <citation type="journal article" date="2012" name="FEMS Microbiol. Lett.">
        <title>Characterization of an endolysin, LysBPS13, from a Bacillus cereus bacteriophage.</title>
        <authorList>
            <person name="Park J."/>
            <person name="Yun J."/>
            <person name="Lim J.A."/>
            <person name="Kang D.H."/>
            <person name="Ryu S."/>
        </authorList>
    </citation>
    <scope>NUCLEOTIDE SEQUENCE [LARGE SCALE GENOMIC DNA]</scope>
</reference>
<accession>J9PUU1</accession>